<dbReference type="GO" id="GO:0005829">
    <property type="term" value="C:cytosol"/>
    <property type="evidence" value="ECO:0007669"/>
    <property type="project" value="TreeGrafter"/>
</dbReference>
<evidence type="ECO:0000256" key="4">
    <source>
        <dbReference type="ARBA" id="ARBA00022839"/>
    </source>
</evidence>
<dbReference type="GO" id="GO:0008859">
    <property type="term" value="F:exoribonuclease II activity"/>
    <property type="evidence" value="ECO:0007669"/>
    <property type="project" value="UniProtKB-UniRule"/>
</dbReference>
<reference evidence="8 9" key="1">
    <citation type="submission" date="2018-07" db="EMBL/GenBank/DDBJ databases">
        <title>Genomic Encyclopedia of Type Strains, Phase III (KMG-III): the genomes of soil and plant-associated and newly described type strains.</title>
        <authorList>
            <person name="Whitman W."/>
        </authorList>
    </citation>
    <scope>NUCLEOTIDE SEQUENCE [LARGE SCALE GENOMIC DNA]</scope>
    <source>
        <strain evidence="8 9">CECT 7958</strain>
    </source>
</reference>
<evidence type="ECO:0000256" key="2">
    <source>
        <dbReference type="ARBA" id="ARBA00022722"/>
    </source>
</evidence>
<dbReference type="InterPro" id="IPR040476">
    <property type="entry name" value="CSD2"/>
</dbReference>
<accession>A0A368ZIJ2</accession>
<dbReference type="EMBL" id="QPJO01000001">
    <property type="protein sequence ID" value="RCW93600.1"/>
    <property type="molecule type" value="Genomic_DNA"/>
</dbReference>
<evidence type="ECO:0000256" key="1">
    <source>
        <dbReference type="ARBA" id="ARBA00022490"/>
    </source>
</evidence>
<dbReference type="HAMAP" id="MF_01895">
    <property type="entry name" value="RNase_R"/>
    <property type="match status" value="1"/>
</dbReference>
<keyword evidence="1 6" id="KW-0963">Cytoplasm</keyword>
<dbReference type="InterPro" id="IPR011129">
    <property type="entry name" value="CSD"/>
</dbReference>
<comment type="subcellular location">
    <subcellularLocation>
        <location evidence="6">Cytoplasm</location>
    </subcellularLocation>
</comment>
<evidence type="ECO:0000256" key="3">
    <source>
        <dbReference type="ARBA" id="ARBA00022801"/>
    </source>
</evidence>
<dbReference type="PROSITE" id="PS01175">
    <property type="entry name" value="RIBONUCLEASE_II"/>
    <property type="match status" value="1"/>
</dbReference>
<dbReference type="Gene3D" id="2.40.50.140">
    <property type="entry name" value="Nucleic acid-binding proteins"/>
    <property type="match status" value="3"/>
</dbReference>
<dbReference type="InterPro" id="IPR001900">
    <property type="entry name" value="RNase_II/R"/>
</dbReference>
<protein>
    <recommendedName>
        <fullName evidence="6">Ribonuclease R</fullName>
        <shortName evidence="6">RNase R</shortName>
        <ecNumber evidence="6">3.1.13.1</ecNumber>
    </recommendedName>
</protein>
<dbReference type="OrthoDB" id="9764149at2"/>
<dbReference type="GO" id="GO:0003723">
    <property type="term" value="F:RNA binding"/>
    <property type="evidence" value="ECO:0007669"/>
    <property type="project" value="UniProtKB-UniRule"/>
</dbReference>
<evidence type="ECO:0000256" key="5">
    <source>
        <dbReference type="ARBA" id="ARBA00022884"/>
    </source>
</evidence>
<keyword evidence="4 6" id="KW-0269">Exonuclease</keyword>
<comment type="similarity">
    <text evidence="6">Belongs to the RNR ribonuclease family. RNase R subfamily.</text>
</comment>
<dbReference type="InterPro" id="IPR003029">
    <property type="entry name" value="S1_domain"/>
</dbReference>
<evidence type="ECO:0000313" key="8">
    <source>
        <dbReference type="EMBL" id="RCW93600.1"/>
    </source>
</evidence>
<gene>
    <name evidence="6" type="primary">rnr</name>
    <name evidence="8" type="ORF">DFQ08_101396</name>
</gene>
<evidence type="ECO:0000313" key="9">
    <source>
        <dbReference type="Proteomes" id="UP000253436"/>
    </source>
</evidence>
<name>A0A368ZIJ2_9FLAO</name>
<dbReference type="RefSeq" id="WP_114308113.1">
    <property type="nucleotide sequence ID" value="NZ_QPJO01000001.1"/>
</dbReference>
<evidence type="ECO:0000259" key="7">
    <source>
        <dbReference type="PROSITE" id="PS50126"/>
    </source>
</evidence>
<comment type="function">
    <text evidence="6">3'-5' exoribonuclease that releases 5'-nucleoside monophosphates and is involved in maturation of structured RNAs.</text>
</comment>
<dbReference type="SMART" id="SM00357">
    <property type="entry name" value="CSP"/>
    <property type="match status" value="2"/>
</dbReference>
<keyword evidence="5 6" id="KW-0694">RNA-binding</keyword>
<dbReference type="PANTHER" id="PTHR23355">
    <property type="entry name" value="RIBONUCLEASE"/>
    <property type="match status" value="1"/>
</dbReference>
<dbReference type="InterPro" id="IPR011805">
    <property type="entry name" value="RNase_R"/>
</dbReference>
<dbReference type="PROSITE" id="PS50126">
    <property type="entry name" value="S1"/>
    <property type="match status" value="1"/>
</dbReference>
<dbReference type="SMART" id="SM00316">
    <property type="entry name" value="S1"/>
    <property type="match status" value="1"/>
</dbReference>
<dbReference type="GO" id="GO:0006402">
    <property type="term" value="P:mRNA catabolic process"/>
    <property type="evidence" value="ECO:0007669"/>
    <property type="project" value="TreeGrafter"/>
</dbReference>
<dbReference type="Pfam" id="PF08206">
    <property type="entry name" value="OB_RNB"/>
    <property type="match status" value="1"/>
</dbReference>
<dbReference type="SUPFAM" id="SSF50249">
    <property type="entry name" value="Nucleic acid-binding proteins"/>
    <property type="match status" value="3"/>
</dbReference>
<dbReference type="InterPro" id="IPR050180">
    <property type="entry name" value="RNR_Ribonuclease"/>
</dbReference>
<dbReference type="Pfam" id="PF17876">
    <property type="entry name" value="CSD2"/>
    <property type="match status" value="1"/>
</dbReference>
<dbReference type="CDD" id="cd04471">
    <property type="entry name" value="S1_RNase_R"/>
    <property type="match status" value="1"/>
</dbReference>
<dbReference type="PANTHER" id="PTHR23355:SF9">
    <property type="entry name" value="DIS3-LIKE EXONUCLEASE 2"/>
    <property type="match status" value="1"/>
</dbReference>
<dbReference type="EC" id="3.1.13.1" evidence="6"/>
<keyword evidence="9" id="KW-1185">Reference proteome</keyword>
<sequence>MTKKRKRKPSHNKISNLTNTILSILKKDRKSTFNYKQIAAKLGVNDASSRNQIIKKLQQLKAKKEIEEVDRGKFKAVVNTEYHTGILDMASKGNGYIISDDFEDDIFIASNNINKALHGDEVEFYAYKRKHRGKQEGEITNIVKRAKSEYVGTIQIHDKKNFAFVVVDNNKMYTDIFVPINKIHKAEDGDKVLVSLEDWPEKADSPNGKVIQVLGKPGEHSTEIHSILAEYGLPSEFPHEVEAYANNIDLEIKAEEIAKRRDMRKDLTFTIDPKDAKDFDDALSFKILDDGLYEIGIHIADVSHYLQPGTVLDDEAYERATSIYLVDRVVPMLPEVLSNGACSLRPHEEKYTFSAVFKMNEKCEIKDQWFGRTVTYSDARFAYEEAQAIIENNAGLNDVDVLKHPDKIETTIPQEVSLTGEEYQTTTEIAQATVKMNQLARKMRNARMRDGAISFDKVEVKFNLDEEANPVGVFFKTSKDANKMIEEFMLLANRKVSEFVGKQKPEKTFVYRVHDEPDESKLAQLQTVVGRFGHRLNFKDKGSISSSLNNLLKDVVGKKEQNLVDTLTIRTMSKAEYTTHNIGHYGLAFDYYSHFTSPIRRYPDVMAHRLLQQYLDGEKSANQEVYEERCKHSSNMEYLATKAERDSIKYMQIRFMQDHENEEFLGVISGVTDWGIYIEIISNKCEGMVSVRDMKDDHYQFDQDQYAMIGSKTGTMYQLGDEVIVKVKNADLVKKHLDFYMVGKPETEDEA</sequence>
<comment type="caution">
    <text evidence="8">The sequence shown here is derived from an EMBL/GenBank/DDBJ whole genome shotgun (WGS) entry which is preliminary data.</text>
</comment>
<evidence type="ECO:0000256" key="6">
    <source>
        <dbReference type="HAMAP-Rule" id="MF_01895"/>
    </source>
</evidence>
<proteinExistence type="inferred from homology"/>
<organism evidence="8 9">
    <name type="scientific">Winogradskyella arenosi</name>
    <dbReference type="NCBI Taxonomy" id="533325"/>
    <lineage>
        <taxon>Bacteria</taxon>
        <taxon>Pseudomonadati</taxon>
        <taxon>Bacteroidota</taxon>
        <taxon>Flavobacteriia</taxon>
        <taxon>Flavobacteriales</taxon>
        <taxon>Flavobacteriaceae</taxon>
        <taxon>Winogradskyella</taxon>
    </lineage>
</organism>
<dbReference type="Pfam" id="PF00773">
    <property type="entry name" value="RNB"/>
    <property type="match status" value="1"/>
</dbReference>
<dbReference type="SMART" id="SM00955">
    <property type="entry name" value="RNB"/>
    <property type="match status" value="1"/>
</dbReference>
<keyword evidence="2 6" id="KW-0540">Nuclease</keyword>
<feature type="domain" description="S1 motif" evidence="7">
    <location>
        <begin position="661"/>
        <end position="742"/>
    </location>
</feature>
<keyword evidence="3 6" id="KW-0378">Hydrolase</keyword>
<comment type="catalytic activity">
    <reaction evidence="6">
        <text>Exonucleolytic cleavage in the 3'- to 5'-direction to yield nucleoside 5'-phosphates.</text>
        <dbReference type="EC" id="3.1.13.1"/>
    </reaction>
</comment>
<dbReference type="InterPro" id="IPR013223">
    <property type="entry name" value="RNase_B_OB_dom"/>
</dbReference>
<dbReference type="InterPro" id="IPR012340">
    <property type="entry name" value="NA-bd_OB-fold"/>
</dbReference>
<dbReference type="AlphaFoldDB" id="A0A368ZIJ2"/>
<dbReference type="Pfam" id="PF00575">
    <property type="entry name" value="S1"/>
    <property type="match status" value="1"/>
</dbReference>
<dbReference type="InterPro" id="IPR022966">
    <property type="entry name" value="RNase_II/R_CS"/>
</dbReference>
<dbReference type="Proteomes" id="UP000253436">
    <property type="component" value="Unassembled WGS sequence"/>
</dbReference>